<feature type="domain" description="ABC transporter" evidence="3">
    <location>
        <begin position="2"/>
        <end position="227"/>
    </location>
</feature>
<accession>A0A7X3MEJ8</accession>
<dbReference type="PANTHER" id="PTHR43158">
    <property type="entry name" value="SKFA PEPTIDE EXPORT ATP-BINDING PROTEIN SKFE"/>
    <property type="match status" value="1"/>
</dbReference>
<dbReference type="InterPro" id="IPR003439">
    <property type="entry name" value="ABC_transporter-like_ATP-bd"/>
</dbReference>
<keyword evidence="1" id="KW-0547">Nucleotide-binding</keyword>
<keyword evidence="5" id="KW-1185">Reference proteome</keyword>
<evidence type="ECO:0000256" key="1">
    <source>
        <dbReference type="ARBA" id="ARBA00022741"/>
    </source>
</evidence>
<dbReference type="CDD" id="cd03230">
    <property type="entry name" value="ABC_DR_subfamily_A"/>
    <property type="match status" value="1"/>
</dbReference>
<evidence type="ECO:0000256" key="2">
    <source>
        <dbReference type="ARBA" id="ARBA00022840"/>
    </source>
</evidence>
<gene>
    <name evidence="4" type="ORF">GN277_05575</name>
</gene>
<dbReference type="AlphaFoldDB" id="A0A7X3MEJ8"/>
<evidence type="ECO:0000313" key="4">
    <source>
        <dbReference type="EMBL" id="MXP74870.1"/>
    </source>
</evidence>
<dbReference type="PROSITE" id="PS50893">
    <property type="entry name" value="ABC_TRANSPORTER_2"/>
    <property type="match status" value="1"/>
</dbReference>
<dbReference type="RefSeq" id="WP_159750200.1">
    <property type="nucleotide sequence ID" value="NZ_CASSPE010000005.1"/>
</dbReference>
<comment type="caution">
    <text evidence="4">The sequence shown here is derived from an EMBL/GenBank/DDBJ whole genome shotgun (WGS) entry which is preliminary data.</text>
</comment>
<dbReference type="PANTHER" id="PTHR43158:SF10">
    <property type="entry name" value="ABC TRANSPORTER ATP-BINDING PROTEIN YTRB"/>
    <property type="match status" value="1"/>
</dbReference>
<proteinExistence type="predicted"/>
<reference evidence="4 5" key="1">
    <citation type="submission" date="2019-12" db="EMBL/GenBank/DDBJ databases">
        <title>Sporaefaciens musculi gen. nov., sp. nov., a novel bacterium isolated from the caecum of an obese mouse.</title>
        <authorList>
            <person name="Rasmussen T.S."/>
            <person name="Streidl T."/>
            <person name="Hitch T.C.A."/>
            <person name="Wortmann E."/>
            <person name="Deptula P."/>
            <person name="Hansen M."/>
            <person name="Nielsen D.S."/>
            <person name="Clavel T."/>
            <person name="Vogensen F.K."/>
        </authorList>
    </citation>
    <scope>NUCLEOTIDE SEQUENCE [LARGE SCALE GENOMIC DNA]</scope>
    <source>
        <strain evidence="4 5">WCA-9-b2</strain>
    </source>
</reference>
<evidence type="ECO:0000313" key="5">
    <source>
        <dbReference type="Proteomes" id="UP000460412"/>
    </source>
</evidence>
<dbReference type="SMART" id="SM00382">
    <property type="entry name" value="AAA"/>
    <property type="match status" value="1"/>
</dbReference>
<protein>
    <submittedName>
        <fullName evidence="4">ATP-binding cassette domain-containing protein</fullName>
    </submittedName>
</protein>
<dbReference type="Gene3D" id="3.40.50.300">
    <property type="entry name" value="P-loop containing nucleotide triphosphate hydrolases"/>
    <property type="match status" value="1"/>
</dbReference>
<sequence>MIEIRHVTKHFDSITALNDVTFTIPKGRIFGLLGTNGAGKSTLLRAMAGILSCDEGELLIDGEACYDNPKVKESFFYLPDDPYYFPNASMEVMTDFYRRQYKGMSAEAVGYMAERLELDTRRPLRTFSKGMKRQAFLIMALCANTDYLLCDEVFDGLDPVVTEVMKKLFLREMEEQSRTVVVAAHKLKDLEEFCQDIAILHKGGMLLAGDMRRRAGEIYKLQCVFDGEMHEKAQEYLNVCLDVVRFRQEGYFTTLIVRGEKEKILEQIQRENPVFCREVPMTLQEIFLAEMEGNGYDVSKVFQ</sequence>
<dbReference type="SUPFAM" id="SSF52540">
    <property type="entry name" value="P-loop containing nucleoside triphosphate hydrolases"/>
    <property type="match status" value="1"/>
</dbReference>
<dbReference type="GO" id="GO:0005524">
    <property type="term" value="F:ATP binding"/>
    <property type="evidence" value="ECO:0007669"/>
    <property type="project" value="UniProtKB-KW"/>
</dbReference>
<keyword evidence="2 4" id="KW-0067">ATP-binding</keyword>
<name>A0A7X3MEJ8_9FIRM</name>
<dbReference type="InterPro" id="IPR027417">
    <property type="entry name" value="P-loop_NTPase"/>
</dbReference>
<organism evidence="4 5">
    <name type="scientific">Sporofaciens musculi</name>
    <dbReference type="NCBI Taxonomy" id="2681861"/>
    <lineage>
        <taxon>Bacteria</taxon>
        <taxon>Bacillati</taxon>
        <taxon>Bacillota</taxon>
        <taxon>Clostridia</taxon>
        <taxon>Lachnospirales</taxon>
        <taxon>Lachnospiraceae</taxon>
        <taxon>Sporofaciens</taxon>
    </lineage>
</organism>
<dbReference type="Proteomes" id="UP000460412">
    <property type="component" value="Unassembled WGS sequence"/>
</dbReference>
<dbReference type="EMBL" id="WUQX01000001">
    <property type="protein sequence ID" value="MXP74870.1"/>
    <property type="molecule type" value="Genomic_DNA"/>
</dbReference>
<evidence type="ECO:0000259" key="3">
    <source>
        <dbReference type="PROSITE" id="PS50893"/>
    </source>
</evidence>
<dbReference type="InterPro" id="IPR003593">
    <property type="entry name" value="AAA+_ATPase"/>
</dbReference>
<dbReference type="Pfam" id="PF00005">
    <property type="entry name" value="ABC_tran"/>
    <property type="match status" value="1"/>
</dbReference>
<dbReference type="GO" id="GO:0016887">
    <property type="term" value="F:ATP hydrolysis activity"/>
    <property type="evidence" value="ECO:0007669"/>
    <property type="project" value="InterPro"/>
</dbReference>